<organism evidence="1 2">
    <name type="scientific">Fusarium flagelliforme</name>
    <dbReference type="NCBI Taxonomy" id="2675880"/>
    <lineage>
        <taxon>Eukaryota</taxon>
        <taxon>Fungi</taxon>
        <taxon>Dikarya</taxon>
        <taxon>Ascomycota</taxon>
        <taxon>Pezizomycotina</taxon>
        <taxon>Sordariomycetes</taxon>
        <taxon>Hypocreomycetidae</taxon>
        <taxon>Hypocreales</taxon>
        <taxon>Nectriaceae</taxon>
        <taxon>Fusarium</taxon>
        <taxon>Fusarium incarnatum-equiseti species complex</taxon>
    </lineage>
</organism>
<evidence type="ECO:0000313" key="2">
    <source>
        <dbReference type="Proteomes" id="UP000265631"/>
    </source>
</evidence>
<keyword evidence="2" id="KW-1185">Reference proteome</keyword>
<proteinExistence type="predicted"/>
<gene>
    <name evidence="1" type="ORF">FIE12Z_1533</name>
</gene>
<name>A0A395N2Q4_9HYPO</name>
<dbReference type="Proteomes" id="UP000265631">
    <property type="component" value="Unassembled WGS sequence"/>
</dbReference>
<sequence length="111" mass="13174">MEESKQASFCTSCSTCSPEKLGLVKQAPLSLCKMWVELEKKREKLVEVQQSMKNMDLDIKWKKEERQRWADEEEKLMKEFLEYGQLVREAEKAEKDEKAAQAEEAQKNWVW</sequence>
<accession>A0A395N2Q4</accession>
<dbReference type="EMBL" id="PXXK01000028">
    <property type="protein sequence ID" value="RFN54406.1"/>
    <property type="molecule type" value="Genomic_DNA"/>
</dbReference>
<reference evidence="1 2" key="1">
    <citation type="journal article" date="2018" name="PLoS Pathog.">
        <title>Evolution of structural diversity of trichothecenes, a family of toxins produced by plant pathogenic and entomopathogenic fungi.</title>
        <authorList>
            <person name="Proctor R.H."/>
            <person name="McCormick S.P."/>
            <person name="Kim H.S."/>
            <person name="Cardoza R.E."/>
            <person name="Stanley A.M."/>
            <person name="Lindo L."/>
            <person name="Kelly A."/>
            <person name="Brown D.W."/>
            <person name="Lee T."/>
            <person name="Vaughan M.M."/>
            <person name="Alexander N.J."/>
            <person name="Busman M."/>
            <person name="Gutierrez S."/>
        </authorList>
    </citation>
    <scope>NUCLEOTIDE SEQUENCE [LARGE SCALE GENOMIC DNA]</scope>
    <source>
        <strain evidence="1 2">NRRL 13405</strain>
    </source>
</reference>
<dbReference type="AlphaFoldDB" id="A0A395N2Q4"/>
<evidence type="ECO:0000313" key="1">
    <source>
        <dbReference type="EMBL" id="RFN54406.1"/>
    </source>
</evidence>
<comment type="caution">
    <text evidence="1">The sequence shown here is derived from an EMBL/GenBank/DDBJ whole genome shotgun (WGS) entry which is preliminary data.</text>
</comment>
<protein>
    <submittedName>
        <fullName evidence="1">Uncharacterized protein</fullName>
    </submittedName>
</protein>